<organism evidence="2 3">
    <name type="scientific">Hevea brasiliensis</name>
    <name type="common">Para rubber tree</name>
    <name type="synonym">Siphonia brasiliensis</name>
    <dbReference type="NCBI Taxonomy" id="3981"/>
    <lineage>
        <taxon>Eukaryota</taxon>
        <taxon>Viridiplantae</taxon>
        <taxon>Streptophyta</taxon>
        <taxon>Embryophyta</taxon>
        <taxon>Tracheophyta</taxon>
        <taxon>Spermatophyta</taxon>
        <taxon>Magnoliopsida</taxon>
        <taxon>eudicotyledons</taxon>
        <taxon>Gunneridae</taxon>
        <taxon>Pentapetalae</taxon>
        <taxon>rosids</taxon>
        <taxon>fabids</taxon>
        <taxon>Malpighiales</taxon>
        <taxon>Euphorbiaceae</taxon>
        <taxon>Crotonoideae</taxon>
        <taxon>Micrandreae</taxon>
        <taxon>Hevea</taxon>
    </lineage>
</organism>
<evidence type="ECO:0000256" key="1">
    <source>
        <dbReference type="SAM" id="MobiDB-lite"/>
    </source>
</evidence>
<keyword evidence="3" id="KW-1185">Reference proteome</keyword>
<comment type="caution">
    <text evidence="2">The sequence shown here is derived from an EMBL/GenBank/DDBJ whole genome shotgun (WGS) entry which is preliminary data.</text>
</comment>
<sequence length="78" mass="8668">MSGDGKEPPPVPRGLILDQAHMLRLERQQNAMQEQIAHITQALARLVALQPQGERNGPRQQGHGDDDEEPGVEEVREP</sequence>
<dbReference type="Proteomes" id="UP000467840">
    <property type="component" value="Chromosome 15"/>
</dbReference>
<accession>A0A6A6MTE2</accession>
<proteinExistence type="predicted"/>
<reference evidence="2 3" key="1">
    <citation type="journal article" date="2020" name="Mol. Plant">
        <title>The Chromosome-Based Rubber Tree Genome Provides New Insights into Spurge Genome Evolution and Rubber Biosynthesis.</title>
        <authorList>
            <person name="Liu J."/>
            <person name="Shi C."/>
            <person name="Shi C.C."/>
            <person name="Li W."/>
            <person name="Zhang Q.J."/>
            <person name="Zhang Y."/>
            <person name="Li K."/>
            <person name="Lu H.F."/>
            <person name="Shi C."/>
            <person name="Zhu S.T."/>
            <person name="Xiao Z.Y."/>
            <person name="Nan H."/>
            <person name="Yue Y."/>
            <person name="Zhu X.G."/>
            <person name="Wu Y."/>
            <person name="Hong X.N."/>
            <person name="Fan G.Y."/>
            <person name="Tong Y."/>
            <person name="Zhang D."/>
            <person name="Mao C.L."/>
            <person name="Liu Y.L."/>
            <person name="Hao S.J."/>
            <person name="Liu W.Q."/>
            <person name="Lv M.Q."/>
            <person name="Zhang H.B."/>
            <person name="Liu Y."/>
            <person name="Hu-Tang G.R."/>
            <person name="Wang J.P."/>
            <person name="Wang J.H."/>
            <person name="Sun Y.H."/>
            <person name="Ni S.B."/>
            <person name="Chen W.B."/>
            <person name="Zhang X.C."/>
            <person name="Jiao Y.N."/>
            <person name="Eichler E.E."/>
            <person name="Li G.H."/>
            <person name="Liu X."/>
            <person name="Gao L.Z."/>
        </authorList>
    </citation>
    <scope>NUCLEOTIDE SEQUENCE [LARGE SCALE GENOMIC DNA]</scope>
    <source>
        <strain evidence="3">cv. GT1</strain>
        <tissue evidence="2">Leaf</tissue>
    </source>
</reference>
<evidence type="ECO:0000313" key="2">
    <source>
        <dbReference type="EMBL" id="KAF2315845.1"/>
    </source>
</evidence>
<protein>
    <submittedName>
        <fullName evidence="2">Uncharacterized protein</fullName>
    </submittedName>
</protein>
<evidence type="ECO:0000313" key="3">
    <source>
        <dbReference type="Proteomes" id="UP000467840"/>
    </source>
</evidence>
<gene>
    <name evidence="2" type="ORF">GH714_040391</name>
</gene>
<dbReference type="EMBL" id="JAAGAX010000005">
    <property type="protein sequence ID" value="KAF2315845.1"/>
    <property type="molecule type" value="Genomic_DNA"/>
</dbReference>
<name>A0A6A6MTE2_HEVBR</name>
<feature type="region of interest" description="Disordered" evidence="1">
    <location>
        <begin position="48"/>
        <end position="78"/>
    </location>
</feature>
<dbReference type="AlphaFoldDB" id="A0A6A6MTE2"/>